<comment type="similarity">
    <text evidence="1">Belongs to the ABC transporter superfamily.</text>
</comment>
<feature type="domain" description="ABC transporter" evidence="5">
    <location>
        <begin position="13"/>
        <end position="246"/>
    </location>
</feature>
<evidence type="ECO:0000256" key="2">
    <source>
        <dbReference type="ARBA" id="ARBA00022448"/>
    </source>
</evidence>
<evidence type="ECO:0000256" key="4">
    <source>
        <dbReference type="ARBA" id="ARBA00022840"/>
    </source>
</evidence>
<dbReference type="OrthoDB" id="9806726at2"/>
<dbReference type="SMART" id="SM00382">
    <property type="entry name" value="AAA"/>
    <property type="match status" value="1"/>
</dbReference>
<dbReference type="InterPro" id="IPR027417">
    <property type="entry name" value="P-loop_NTPase"/>
</dbReference>
<dbReference type="PANTHER" id="PTHR42734:SF17">
    <property type="entry name" value="METAL TRANSPORT SYSTEM ATP-BINDING PROTEIN TM_0124-RELATED"/>
    <property type="match status" value="1"/>
</dbReference>
<dbReference type="HOGENOM" id="CLU_000604_1_11_3"/>
<protein>
    <submittedName>
        <fullName evidence="6">ABC transporter related</fullName>
    </submittedName>
</protein>
<gene>
    <name evidence="6" type="ordered locus">Tery_4952</name>
</gene>
<evidence type="ECO:0000259" key="5">
    <source>
        <dbReference type="PROSITE" id="PS50893"/>
    </source>
</evidence>
<reference evidence="6" key="1">
    <citation type="submission" date="2006-06" db="EMBL/GenBank/DDBJ databases">
        <title>Complete sequence of Trichodesmium erythraeum IMS101.</title>
        <authorList>
            <consortium name="US DOE Joint Genome Institute"/>
            <person name="Copeland A."/>
            <person name="Lucas S."/>
            <person name="Lapidus A."/>
            <person name="Barry K."/>
            <person name="Detter J.C."/>
            <person name="Glavina del Rio T."/>
            <person name="Hammon N."/>
            <person name="Israni S."/>
            <person name="Dalin E."/>
            <person name="Tice H."/>
            <person name="Pitluck S."/>
            <person name="Kiss H."/>
            <person name="Munk A.C."/>
            <person name="Brettin T."/>
            <person name="Bruce D."/>
            <person name="Han C."/>
            <person name="Tapia R."/>
            <person name="Gilna P."/>
            <person name="Schmutz J."/>
            <person name="Larimer F."/>
            <person name="Land M."/>
            <person name="Hauser L."/>
            <person name="Kyrpides N."/>
            <person name="Kim E."/>
            <person name="Richardson P."/>
        </authorList>
    </citation>
    <scope>NUCLEOTIDE SEQUENCE [LARGE SCALE GENOMIC DNA]</scope>
    <source>
        <strain evidence="6">IMS101</strain>
    </source>
</reference>
<proteinExistence type="inferred from homology"/>
<dbReference type="CDD" id="cd03235">
    <property type="entry name" value="ABC_Metallic_Cations"/>
    <property type="match status" value="1"/>
</dbReference>
<keyword evidence="4" id="KW-0067">ATP-binding</keyword>
<accession>Q10V58</accession>
<keyword evidence="2" id="KW-0813">Transport</keyword>
<keyword evidence="3" id="KW-0547">Nucleotide-binding</keyword>
<dbReference type="InterPro" id="IPR050153">
    <property type="entry name" value="Metal_Ion_Import_ABC"/>
</dbReference>
<dbReference type="eggNOG" id="COG1121">
    <property type="taxonomic scope" value="Bacteria"/>
</dbReference>
<dbReference type="RefSeq" id="WP_011614160.1">
    <property type="nucleotide sequence ID" value="NC_008312.1"/>
</dbReference>
<sequence>MKLVERNKSLPVITVQNLTVIIGQYKAVESVSFQIFSGSNTAIIGPNGAGKSTLIQAILGLIPYEYGYVEIIGREIKNLGKYWHKIGYIPQKLTFDRSFPLTVTELVSLGWPQRGFMKSQEKLISVEKALLKVGLQNHRKQLIGNLSGGELKRALLAYCLVQPRQLLILDEVMAGVDPNGEVEFAELLANLQAENGFSILQVSHDLDMVSSYCDQVICMNRRLLCCGKPNITLDKDNLSNIYGDNLTRYLHHHQKERFLNKTIGNS</sequence>
<dbReference type="GO" id="GO:0005524">
    <property type="term" value="F:ATP binding"/>
    <property type="evidence" value="ECO:0007669"/>
    <property type="project" value="UniProtKB-KW"/>
</dbReference>
<dbReference type="KEGG" id="ter:Tery_4952"/>
<dbReference type="PROSITE" id="PS50893">
    <property type="entry name" value="ABC_TRANSPORTER_2"/>
    <property type="match status" value="1"/>
</dbReference>
<dbReference type="Pfam" id="PF00005">
    <property type="entry name" value="ABC_tran"/>
    <property type="match status" value="1"/>
</dbReference>
<dbReference type="STRING" id="203124.Tery_4952"/>
<dbReference type="InterPro" id="IPR003439">
    <property type="entry name" value="ABC_transporter-like_ATP-bd"/>
</dbReference>
<dbReference type="SUPFAM" id="SSF52540">
    <property type="entry name" value="P-loop containing nucleoside triphosphate hydrolases"/>
    <property type="match status" value="1"/>
</dbReference>
<dbReference type="InterPro" id="IPR003593">
    <property type="entry name" value="AAA+_ATPase"/>
</dbReference>
<dbReference type="PANTHER" id="PTHR42734">
    <property type="entry name" value="METAL TRANSPORT SYSTEM ATP-BINDING PROTEIN TM_0124-RELATED"/>
    <property type="match status" value="1"/>
</dbReference>
<dbReference type="Gene3D" id="3.40.50.300">
    <property type="entry name" value="P-loop containing nucleotide triphosphate hydrolases"/>
    <property type="match status" value="1"/>
</dbReference>
<name>Q10V58_TRIEI</name>
<evidence type="ECO:0000256" key="3">
    <source>
        <dbReference type="ARBA" id="ARBA00022741"/>
    </source>
</evidence>
<organism evidence="6">
    <name type="scientific">Trichodesmium erythraeum (strain IMS101)</name>
    <dbReference type="NCBI Taxonomy" id="203124"/>
    <lineage>
        <taxon>Bacteria</taxon>
        <taxon>Bacillati</taxon>
        <taxon>Cyanobacteriota</taxon>
        <taxon>Cyanophyceae</taxon>
        <taxon>Oscillatoriophycideae</taxon>
        <taxon>Oscillatoriales</taxon>
        <taxon>Microcoleaceae</taxon>
        <taxon>Trichodesmium</taxon>
    </lineage>
</organism>
<dbReference type="AlphaFoldDB" id="Q10V58"/>
<evidence type="ECO:0000256" key="1">
    <source>
        <dbReference type="ARBA" id="ARBA00005417"/>
    </source>
</evidence>
<evidence type="ECO:0000313" key="6">
    <source>
        <dbReference type="EMBL" id="ABG53866.1"/>
    </source>
</evidence>
<dbReference type="EMBL" id="CP000393">
    <property type="protein sequence ID" value="ABG53866.1"/>
    <property type="molecule type" value="Genomic_DNA"/>
</dbReference>
<dbReference type="GO" id="GO:0016887">
    <property type="term" value="F:ATP hydrolysis activity"/>
    <property type="evidence" value="ECO:0007669"/>
    <property type="project" value="InterPro"/>
</dbReference>